<evidence type="ECO:0000313" key="2">
    <source>
        <dbReference type="Proteomes" id="UP000006727"/>
    </source>
</evidence>
<protein>
    <submittedName>
        <fullName evidence="1">Uncharacterized protein</fullName>
    </submittedName>
</protein>
<accession>A0A7I4BSW2</accession>
<reference evidence="1 2" key="1">
    <citation type="journal article" date="2008" name="Science">
        <title>The Physcomitrella genome reveals evolutionary insights into the conquest of land by plants.</title>
        <authorList>
            <person name="Rensing S."/>
            <person name="Lang D."/>
            <person name="Zimmer A."/>
            <person name="Terry A."/>
            <person name="Salamov A."/>
            <person name="Shapiro H."/>
            <person name="Nishiyama T."/>
            <person name="Perroud P.-F."/>
            <person name="Lindquist E."/>
            <person name="Kamisugi Y."/>
            <person name="Tanahashi T."/>
            <person name="Sakakibara K."/>
            <person name="Fujita T."/>
            <person name="Oishi K."/>
            <person name="Shin-I T."/>
            <person name="Kuroki Y."/>
            <person name="Toyoda A."/>
            <person name="Suzuki Y."/>
            <person name="Hashimoto A."/>
            <person name="Yamaguchi K."/>
            <person name="Sugano A."/>
            <person name="Kohara Y."/>
            <person name="Fujiyama A."/>
            <person name="Anterola A."/>
            <person name="Aoki S."/>
            <person name="Ashton N."/>
            <person name="Barbazuk W.B."/>
            <person name="Barker E."/>
            <person name="Bennetzen J."/>
            <person name="Bezanilla M."/>
            <person name="Blankenship R."/>
            <person name="Cho S.H."/>
            <person name="Dutcher S."/>
            <person name="Estelle M."/>
            <person name="Fawcett J.A."/>
            <person name="Gundlach H."/>
            <person name="Hanada K."/>
            <person name="Heyl A."/>
            <person name="Hicks K.A."/>
            <person name="Hugh J."/>
            <person name="Lohr M."/>
            <person name="Mayer K."/>
            <person name="Melkozernov A."/>
            <person name="Murata T."/>
            <person name="Nelson D."/>
            <person name="Pils B."/>
            <person name="Prigge M."/>
            <person name="Reiss B."/>
            <person name="Renner T."/>
            <person name="Rombauts S."/>
            <person name="Rushton P."/>
            <person name="Sanderfoot A."/>
            <person name="Schween G."/>
            <person name="Shiu S.-H."/>
            <person name="Stueber K."/>
            <person name="Theodoulou F.L."/>
            <person name="Tu H."/>
            <person name="Van de Peer Y."/>
            <person name="Verrier P.J."/>
            <person name="Waters E."/>
            <person name="Wood A."/>
            <person name="Yang L."/>
            <person name="Cove D."/>
            <person name="Cuming A."/>
            <person name="Hasebe M."/>
            <person name="Lucas S."/>
            <person name="Mishler D.B."/>
            <person name="Reski R."/>
            <person name="Grigoriev I."/>
            <person name="Quatrano R.S."/>
            <person name="Boore J.L."/>
        </authorList>
    </citation>
    <scope>NUCLEOTIDE SEQUENCE [LARGE SCALE GENOMIC DNA]</scope>
    <source>
        <strain evidence="1 2">cv. Gransden 2004</strain>
    </source>
</reference>
<dbReference type="Gramene" id="Pp3c1_2980V3.3">
    <property type="protein sequence ID" value="Pp3c1_2980V3.3"/>
    <property type="gene ID" value="Pp3c1_2980"/>
</dbReference>
<gene>
    <name evidence="1" type="primary">LOC112285834</name>
</gene>
<evidence type="ECO:0000313" key="1">
    <source>
        <dbReference type="EnsemblPlants" id="Pp3c1_2980V3.3"/>
    </source>
</evidence>
<name>A0A7I4BSW2_PHYPA</name>
<reference evidence="1" key="3">
    <citation type="submission" date="2020-12" db="UniProtKB">
        <authorList>
            <consortium name="EnsemblPlants"/>
        </authorList>
    </citation>
    <scope>IDENTIFICATION</scope>
</reference>
<proteinExistence type="predicted"/>
<organism evidence="1 2">
    <name type="scientific">Physcomitrium patens</name>
    <name type="common">Spreading-leaved earth moss</name>
    <name type="synonym">Physcomitrella patens</name>
    <dbReference type="NCBI Taxonomy" id="3218"/>
    <lineage>
        <taxon>Eukaryota</taxon>
        <taxon>Viridiplantae</taxon>
        <taxon>Streptophyta</taxon>
        <taxon>Embryophyta</taxon>
        <taxon>Bryophyta</taxon>
        <taxon>Bryophytina</taxon>
        <taxon>Bryopsida</taxon>
        <taxon>Funariidae</taxon>
        <taxon>Funariales</taxon>
        <taxon>Funariaceae</taxon>
        <taxon>Physcomitrium</taxon>
    </lineage>
</organism>
<keyword evidence="2" id="KW-1185">Reference proteome</keyword>
<dbReference type="EnsemblPlants" id="Pp3c1_2980V3.3">
    <property type="protein sequence ID" value="Pp3c1_2980V3.3"/>
    <property type="gene ID" value="Pp3c1_2980"/>
</dbReference>
<sequence>MLKLSEMGCLPYAQQRSPITISRRACAQWIQHRDVGVTATLKLSTAEEIEGQAVELLLDNDQDSSARRRYPDRSVRHRVAPHLRSQLCSQRHRNAALHDFVRYIRRGGREWWSRVSVGIEIGYGSCCAYSRCCLSCMTGNVTWGGPGVASAACLNRTLCRWD</sequence>
<dbReference type="AlphaFoldDB" id="A0A7I4BSW2"/>
<dbReference type="EMBL" id="ABEU02000001">
    <property type="status" value="NOT_ANNOTATED_CDS"/>
    <property type="molecule type" value="Genomic_DNA"/>
</dbReference>
<dbReference type="Proteomes" id="UP000006727">
    <property type="component" value="Chromosome 1"/>
</dbReference>
<reference evidence="1 2" key="2">
    <citation type="journal article" date="2018" name="Plant J.">
        <title>The Physcomitrella patens chromosome-scale assembly reveals moss genome structure and evolution.</title>
        <authorList>
            <person name="Lang D."/>
            <person name="Ullrich K.K."/>
            <person name="Murat F."/>
            <person name="Fuchs J."/>
            <person name="Jenkins J."/>
            <person name="Haas F.B."/>
            <person name="Piednoel M."/>
            <person name="Gundlach H."/>
            <person name="Van Bel M."/>
            <person name="Meyberg R."/>
            <person name="Vives C."/>
            <person name="Morata J."/>
            <person name="Symeonidi A."/>
            <person name="Hiss M."/>
            <person name="Muchero W."/>
            <person name="Kamisugi Y."/>
            <person name="Saleh O."/>
            <person name="Blanc G."/>
            <person name="Decker E.L."/>
            <person name="van Gessel N."/>
            <person name="Grimwood J."/>
            <person name="Hayes R.D."/>
            <person name="Graham S.W."/>
            <person name="Gunter L.E."/>
            <person name="McDaniel S.F."/>
            <person name="Hoernstein S.N.W."/>
            <person name="Larsson A."/>
            <person name="Li F.W."/>
            <person name="Perroud P.F."/>
            <person name="Phillips J."/>
            <person name="Ranjan P."/>
            <person name="Rokshar D.S."/>
            <person name="Rothfels C.J."/>
            <person name="Schneider L."/>
            <person name="Shu S."/>
            <person name="Stevenson D.W."/>
            <person name="Thummler F."/>
            <person name="Tillich M."/>
            <person name="Villarreal Aguilar J.C."/>
            <person name="Widiez T."/>
            <person name="Wong G.K."/>
            <person name="Wymore A."/>
            <person name="Zhang Y."/>
            <person name="Zimmer A.D."/>
            <person name="Quatrano R.S."/>
            <person name="Mayer K.F.X."/>
            <person name="Goodstein D."/>
            <person name="Casacuberta J.M."/>
            <person name="Vandepoele K."/>
            <person name="Reski R."/>
            <person name="Cuming A.C."/>
            <person name="Tuskan G.A."/>
            <person name="Maumus F."/>
            <person name="Salse J."/>
            <person name="Schmutz J."/>
            <person name="Rensing S.A."/>
        </authorList>
    </citation>
    <scope>NUCLEOTIDE SEQUENCE [LARGE SCALE GENOMIC DNA]</scope>
    <source>
        <strain evidence="1 2">cv. Gransden 2004</strain>
    </source>
</reference>